<evidence type="ECO:0000313" key="2">
    <source>
        <dbReference type="Proteomes" id="UP001272773"/>
    </source>
</evidence>
<accession>A0ABU4Q7P9</accession>
<dbReference type="RefSeq" id="WP_319618976.1">
    <property type="nucleotide sequence ID" value="NZ_JAWXXR010000001.1"/>
</dbReference>
<name>A0ABU4Q7P9_9GAMM</name>
<sequence>MTSSLWDTGGELHGRTGPYPRQLQQGYLGEIYGMAFFERLGRDYHCQATESQLTASQLTEIHLTESQAVFSLLFKVEQYTAKALLKLLPELTSLDEALLEQVRMQAQKEVDSWLKLPWHELLAALSLWVEPYQQKYAKWADDAEINSEYGAAFRLLERHETAIYRYLQALERGDKRSALILECFLGAL</sequence>
<reference evidence="1 2" key="1">
    <citation type="submission" date="2023-11" db="EMBL/GenBank/DDBJ databases">
        <title>MicrobeMod: A computational toolkit for identifying prokaryotic methylation and restriction-modification with nanopore sequencing.</title>
        <authorList>
            <person name="Crits-Christoph A."/>
            <person name="Kang S.C."/>
            <person name="Lee H."/>
            <person name="Ostrov N."/>
        </authorList>
    </citation>
    <scope>NUCLEOTIDE SEQUENCE [LARGE SCALE GENOMIC DNA]</scope>
    <source>
        <strain evidence="1 2">ATCC BAA-2732</strain>
    </source>
</reference>
<dbReference type="GeneID" id="88622557"/>
<proteinExistence type="predicted"/>
<keyword evidence="2" id="KW-1185">Reference proteome</keyword>
<dbReference type="EMBL" id="JAWXXR010000001">
    <property type="protein sequence ID" value="MDX6015452.1"/>
    <property type="molecule type" value="Genomic_DNA"/>
</dbReference>
<protein>
    <submittedName>
        <fullName evidence="1">Uncharacterized protein</fullName>
    </submittedName>
</protein>
<dbReference type="Proteomes" id="UP001272773">
    <property type="component" value="Unassembled WGS sequence"/>
</dbReference>
<comment type="caution">
    <text evidence="1">The sequence shown here is derived from an EMBL/GenBank/DDBJ whole genome shotgun (WGS) entry which is preliminary data.</text>
</comment>
<gene>
    <name evidence="1" type="ORF">SIL79_03575</name>
</gene>
<evidence type="ECO:0000313" key="1">
    <source>
        <dbReference type="EMBL" id="MDX6015452.1"/>
    </source>
</evidence>
<organism evidence="1 2">
    <name type="scientific">Shewanella indica</name>
    <dbReference type="NCBI Taxonomy" id="768528"/>
    <lineage>
        <taxon>Bacteria</taxon>
        <taxon>Pseudomonadati</taxon>
        <taxon>Pseudomonadota</taxon>
        <taxon>Gammaproteobacteria</taxon>
        <taxon>Alteromonadales</taxon>
        <taxon>Shewanellaceae</taxon>
        <taxon>Shewanella</taxon>
    </lineage>
</organism>